<name>M9R821_9RHOB</name>
<evidence type="ECO:0000313" key="2">
    <source>
        <dbReference type="Proteomes" id="UP000005307"/>
    </source>
</evidence>
<dbReference type="eggNOG" id="ENOG5032SBG">
    <property type="taxonomic scope" value="Bacteria"/>
</dbReference>
<dbReference type="STRING" id="391626.OAN307_c28070"/>
<organism evidence="1 2">
    <name type="scientific">Octadecabacter antarcticus 307</name>
    <dbReference type="NCBI Taxonomy" id="391626"/>
    <lineage>
        <taxon>Bacteria</taxon>
        <taxon>Pseudomonadati</taxon>
        <taxon>Pseudomonadota</taxon>
        <taxon>Alphaproteobacteria</taxon>
        <taxon>Rhodobacterales</taxon>
        <taxon>Roseobacteraceae</taxon>
        <taxon>Octadecabacter</taxon>
    </lineage>
</organism>
<dbReference type="NCBIfam" id="TIGR02215">
    <property type="entry name" value="phage_chp_gp8"/>
    <property type="match status" value="1"/>
</dbReference>
<sequence length="198" mass="21899">MLIEETTVPTGALPVAFFKEHLRLGSGFSDDGLQDDLLESFLRSALAAIEARTGKALIERTFSWSVTRWRDSGAQALPIAPISAIFDVVMLDRLDNEEVVDANSYQLRPDMQRPVLAAVDTCLPSIGRTDTARIRMLAGFGPEWIDLPADLRQAVLLLAAHYYEYRHEIQYDGGCMPFGVSALIERYRTLRLLGGGAA</sequence>
<dbReference type="InterPro" id="IPR006450">
    <property type="entry name" value="Phage_HK97_gp6-like"/>
</dbReference>
<keyword evidence="2" id="KW-1185">Reference proteome</keyword>
<proteinExistence type="predicted"/>
<accession>M9R821</accession>
<dbReference type="EMBL" id="CP003740">
    <property type="protein sequence ID" value="AGI68382.1"/>
    <property type="molecule type" value="Genomic_DNA"/>
</dbReference>
<gene>
    <name evidence="1" type="ORF">OAN307_c28070</name>
</gene>
<dbReference type="AlphaFoldDB" id="M9R821"/>
<dbReference type="Proteomes" id="UP000005307">
    <property type="component" value="Chromosome"/>
</dbReference>
<dbReference type="CDD" id="cd08054">
    <property type="entry name" value="gp6"/>
    <property type="match status" value="1"/>
</dbReference>
<protein>
    <submittedName>
        <fullName evidence="1">Putative gene transfer agent protein</fullName>
    </submittedName>
</protein>
<dbReference type="HOGENOM" id="CLU_085951_0_0_5"/>
<dbReference type="InterPro" id="IPR011738">
    <property type="entry name" value="Phage_CHP"/>
</dbReference>
<dbReference type="NCBIfam" id="TIGR01560">
    <property type="entry name" value="put_DNA_pack"/>
    <property type="match status" value="1"/>
</dbReference>
<reference evidence="1 2" key="1">
    <citation type="journal article" date="2013" name="PLoS ONE">
        <title>Poles Apart: Arctic and Antarctic Octadecabacter strains Share High Genome Plasticity and a New Type of Xanthorhodopsin.</title>
        <authorList>
            <person name="Vollmers J."/>
            <person name="Voget S."/>
            <person name="Dietrich S."/>
            <person name="Gollnow K."/>
            <person name="Smits M."/>
            <person name="Meyer K."/>
            <person name="Brinkhoff T."/>
            <person name="Simon M."/>
            <person name="Daniel R."/>
        </authorList>
    </citation>
    <scope>NUCLEOTIDE SEQUENCE [LARGE SCALE GENOMIC DNA]</scope>
    <source>
        <strain evidence="1 2">307</strain>
    </source>
</reference>
<dbReference type="Gene3D" id="1.10.3230.30">
    <property type="entry name" value="Phage gp6-like head-tail connector protein"/>
    <property type="match status" value="1"/>
</dbReference>
<evidence type="ECO:0000313" key="1">
    <source>
        <dbReference type="EMBL" id="AGI68382.1"/>
    </source>
</evidence>
<dbReference type="KEGG" id="oat:OAN307_c28070"/>